<dbReference type="Pfam" id="PF01408">
    <property type="entry name" value="GFO_IDH_MocA"/>
    <property type="match status" value="1"/>
</dbReference>
<feature type="domain" description="GFO/IDH/MocA-like oxidoreductase" evidence="3">
    <location>
        <begin position="176"/>
        <end position="298"/>
    </location>
</feature>
<reference evidence="4 5" key="1">
    <citation type="submission" date="2023-02" db="EMBL/GenBank/DDBJ databases">
        <title>Genome sequence of Lentisphaera profundi SAORIC-696.</title>
        <authorList>
            <person name="Kim e."/>
            <person name="Cho J.-C."/>
            <person name="Choi A."/>
            <person name="Kang I."/>
        </authorList>
    </citation>
    <scope>NUCLEOTIDE SEQUENCE [LARGE SCALE GENOMIC DNA]</scope>
    <source>
        <strain evidence="4 5">SAORIC-696</strain>
    </source>
</reference>
<dbReference type="InterPro" id="IPR036291">
    <property type="entry name" value="NAD(P)-bd_dom_sf"/>
</dbReference>
<dbReference type="InterPro" id="IPR055170">
    <property type="entry name" value="GFO_IDH_MocA-like_dom"/>
</dbReference>
<dbReference type="SUPFAM" id="SSF51735">
    <property type="entry name" value="NAD(P)-binding Rossmann-fold domains"/>
    <property type="match status" value="1"/>
</dbReference>
<dbReference type="Gene3D" id="3.40.50.720">
    <property type="entry name" value="NAD(P)-binding Rossmann-like Domain"/>
    <property type="match status" value="1"/>
</dbReference>
<dbReference type="InterPro" id="IPR050463">
    <property type="entry name" value="Gfo/Idh/MocA_oxidrdct_glycsds"/>
</dbReference>
<name>A0ABY7VRC5_9BACT</name>
<proteinExistence type="predicted"/>
<organism evidence="4 5">
    <name type="scientific">Lentisphaera profundi</name>
    <dbReference type="NCBI Taxonomy" id="1658616"/>
    <lineage>
        <taxon>Bacteria</taxon>
        <taxon>Pseudomonadati</taxon>
        <taxon>Lentisphaerota</taxon>
        <taxon>Lentisphaeria</taxon>
        <taxon>Lentisphaerales</taxon>
        <taxon>Lentisphaeraceae</taxon>
        <taxon>Lentisphaera</taxon>
    </lineage>
</organism>
<accession>A0ABY7VRC5</accession>
<feature type="domain" description="Gfo/Idh/MocA-like oxidoreductase N-terminal" evidence="2">
    <location>
        <begin position="39"/>
        <end position="160"/>
    </location>
</feature>
<keyword evidence="5" id="KW-1185">Reference proteome</keyword>
<sequence>MTKILLLFITLLASCVGTDKPPTSPKVLNSSSAIDKKPLRIAIIGLVHDHVHWMMLNRKKIGDIEIVAIVEANQELVKKYSQKYGFSTDIVFNTIEEMLAHIKPEAVTAFNMTSEHLKVVEACAPLGIHIMLEKPLATSLVDAKKMFNLANQYQVQLLTNYETSWYPSIRETYRLIHQENLIGEIRRIIINVGNRGPIEVGCKAEFIEWLIDPKFNGAGALADFGCYGTNLATWFMKGAPPTRVNCLTQQFKPELYPKVDDDATLILTYPKAQVIIQASWHWSLNRKDIEIYGSKGHIICKNSKDMIIMKYGQGDARSQVAPPLDPGLYDGFAYLRKVIRENDPVRPFSPSALDNNLLVMRVYEAAKQSSETAQTIYFKTFESTLK</sequence>
<keyword evidence="1" id="KW-0560">Oxidoreductase</keyword>
<evidence type="ECO:0000313" key="4">
    <source>
        <dbReference type="EMBL" id="WDE95785.1"/>
    </source>
</evidence>
<dbReference type="InterPro" id="IPR000683">
    <property type="entry name" value="Gfo/Idh/MocA-like_OxRdtase_N"/>
</dbReference>
<evidence type="ECO:0000313" key="5">
    <source>
        <dbReference type="Proteomes" id="UP001214250"/>
    </source>
</evidence>
<evidence type="ECO:0000256" key="1">
    <source>
        <dbReference type="ARBA" id="ARBA00023002"/>
    </source>
</evidence>
<evidence type="ECO:0000259" key="2">
    <source>
        <dbReference type="Pfam" id="PF01408"/>
    </source>
</evidence>
<gene>
    <name evidence="4" type="ORF">PQO03_08660</name>
</gene>
<dbReference type="PANTHER" id="PTHR43818">
    <property type="entry name" value="BCDNA.GH03377"/>
    <property type="match status" value="1"/>
</dbReference>
<evidence type="ECO:0000259" key="3">
    <source>
        <dbReference type="Pfam" id="PF22725"/>
    </source>
</evidence>
<dbReference type="SUPFAM" id="SSF55347">
    <property type="entry name" value="Glyceraldehyde-3-phosphate dehydrogenase-like, C-terminal domain"/>
    <property type="match status" value="1"/>
</dbReference>
<dbReference type="PANTHER" id="PTHR43818:SF11">
    <property type="entry name" value="BCDNA.GH03377"/>
    <property type="match status" value="1"/>
</dbReference>
<dbReference type="EMBL" id="CP117811">
    <property type="protein sequence ID" value="WDE95785.1"/>
    <property type="molecule type" value="Genomic_DNA"/>
</dbReference>
<protein>
    <submittedName>
        <fullName evidence="4">Gfo/Idh/MocA family oxidoreductase</fullName>
    </submittedName>
</protein>
<dbReference type="PROSITE" id="PS51257">
    <property type="entry name" value="PROKAR_LIPOPROTEIN"/>
    <property type="match status" value="1"/>
</dbReference>
<dbReference type="Pfam" id="PF22725">
    <property type="entry name" value="GFO_IDH_MocA_C3"/>
    <property type="match status" value="1"/>
</dbReference>
<dbReference type="Gene3D" id="3.30.360.10">
    <property type="entry name" value="Dihydrodipicolinate Reductase, domain 2"/>
    <property type="match status" value="1"/>
</dbReference>
<dbReference type="RefSeq" id="WP_274149566.1">
    <property type="nucleotide sequence ID" value="NZ_CP117811.1"/>
</dbReference>
<dbReference type="Proteomes" id="UP001214250">
    <property type="component" value="Chromosome 1"/>
</dbReference>